<comment type="caution">
    <text evidence="3">The sequence shown here is derived from an EMBL/GenBank/DDBJ whole genome shotgun (WGS) entry which is preliminary data.</text>
</comment>
<dbReference type="AlphaFoldDB" id="A0A372IJY0"/>
<dbReference type="RefSeq" id="WP_117302044.1">
    <property type="nucleotide sequence ID" value="NZ_QVQT02000006.1"/>
</dbReference>
<evidence type="ECO:0000256" key="1">
    <source>
        <dbReference type="SAM" id="MobiDB-lite"/>
    </source>
</evidence>
<evidence type="ECO:0000313" key="3">
    <source>
        <dbReference type="EMBL" id="RFU15252.1"/>
    </source>
</evidence>
<dbReference type="SUPFAM" id="SSF51197">
    <property type="entry name" value="Clavaminate synthase-like"/>
    <property type="match status" value="1"/>
</dbReference>
<dbReference type="OrthoDB" id="118524at2"/>
<gene>
    <name evidence="3" type="ORF">D0Y96_16300</name>
</gene>
<reference evidence="3 4" key="1">
    <citation type="submission" date="2018-08" db="EMBL/GenBank/DDBJ databases">
        <title>Acidipila sp. 4G-K13, an acidobacterium isolated from forest soil.</title>
        <authorList>
            <person name="Gao Z.-H."/>
            <person name="Qiu L.-H."/>
        </authorList>
    </citation>
    <scope>NUCLEOTIDE SEQUENCE [LARGE SCALE GENOMIC DNA]</scope>
    <source>
        <strain evidence="3 4">4G-K13</strain>
    </source>
</reference>
<evidence type="ECO:0000259" key="2">
    <source>
        <dbReference type="PROSITE" id="PS51184"/>
    </source>
</evidence>
<dbReference type="Proteomes" id="UP000264702">
    <property type="component" value="Unassembled WGS sequence"/>
</dbReference>
<dbReference type="InterPro" id="IPR003347">
    <property type="entry name" value="JmjC_dom"/>
</dbReference>
<keyword evidence="4" id="KW-1185">Reference proteome</keyword>
<accession>A0A372IJY0</accession>
<dbReference type="PROSITE" id="PS51184">
    <property type="entry name" value="JMJC"/>
    <property type="match status" value="1"/>
</dbReference>
<proteinExistence type="predicted"/>
<name>A0A372IJY0_9BACT</name>
<dbReference type="EMBL" id="QVQT01000006">
    <property type="protein sequence ID" value="RFU15252.1"/>
    <property type="molecule type" value="Genomic_DNA"/>
</dbReference>
<evidence type="ECO:0000313" key="4">
    <source>
        <dbReference type="Proteomes" id="UP000264702"/>
    </source>
</evidence>
<feature type="domain" description="JmjC" evidence="2">
    <location>
        <begin position="92"/>
        <end position="254"/>
    </location>
</feature>
<dbReference type="Gene3D" id="2.60.120.650">
    <property type="entry name" value="Cupin"/>
    <property type="match status" value="1"/>
</dbReference>
<organism evidence="3 4">
    <name type="scientific">Paracidobacterium acidisoli</name>
    <dbReference type="NCBI Taxonomy" id="2303751"/>
    <lineage>
        <taxon>Bacteria</taxon>
        <taxon>Pseudomonadati</taxon>
        <taxon>Acidobacteriota</taxon>
        <taxon>Terriglobia</taxon>
        <taxon>Terriglobales</taxon>
        <taxon>Acidobacteriaceae</taxon>
        <taxon>Paracidobacterium</taxon>
    </lineage>
</organism>
<feature type="region of interest" description="Disordered" evidence="1">
    <location>
        <begin position="57"/>
        <end position="76"/>
    </location>
</feature>
<protein>
    <recommendedName>
        <fullName evidence="2">JmjC domain-containing protein</fullName>
    </recommendedName>
</protein>
<sequence length="296" mass="33690">MDTAPITVLCPNPASRALFRVGWDRVPFEFSHALYASELFSLPALIDLARRVAPRSNRSYVEEDHTAPGNGWSDRPSKKSLVENLEEIADTHSLVMLKRVHEEPEYRCVLDACTDELSQLSGIDMRRSYRDALMTILITSPGRITPYHIDSEANLLMQMHGSKSVFIFDGNDREVLPAVELERFWSGDIKAATYREQLQERAWRFELSPGVGVCNPIIFPHWVQNGQNVSVSLSINYKRVADQSADVFRMNARLRKIGLHPSEPGHRPMRDGTKAGLYRTIRNVNHVLHPRKTHHA</sequence>